<evidence type="ECO:0000313" key="2">
    <source>
        <dbReference type="Proteomes" id="UP000182771"/>
    </source>
</evidence>
<comment type="caution">
    <text evidence="1">The sequence shown here is derived from an EMBL/GenBank/DDBJ whole genome shotgun (WGS) entry which is preliminary data.</text>
</comment>
<dbReference type="RefSeq" id="WP_016420129.1">
    <property type="nucleotide sequence ID" value="NZ_FNND01000002.1"/>
</dbReference>
<sequence>MKAYLTRNKLYQRKAPSREAKKVYIFCEGDREVSYFNYFSGISSNIDIIPIGNEEGKSDPVKLRNQAIDYFQEIVLSPDYHDEVWFVIDTDRWNENEKISQLKTFCMQRKTDENIWEVSQSNPSFEVWLYYHFIEDKPKDEEVKTYTTFKEFLNHKIKGGFDARKAPIHIKTAIDNSLKHFERDDKGQPIRYTTEVHCLAQSIYPFLKEMMAL</sequence>
<gene>
    <name evidence="1" type="ORF">SAMN05444420_102289</name>
</gene>
<proteinExistence type="predicted"/>
<organism evidence="1 2">
    <name type="scientific">Capnocytophaga granulosa</name>
    <dbReference type="NCBI Taxonomy" id="45242"/>
    <lineage>
        <taxon>Bacteria</taxon>
        <taxon>Pseudomonadati</taxon>
        <taxon>Bacteroidota</taxon>
        <taxon>Flavobacteriia</taxon>
        <taxon>Flavobacteriales</taxon>
        <taxon>Flavobacteriaceae</taxon>
        <taxon>Capnocytophaga</taxon>
    </lineage>
</organism>
<dbReference type="InterPro" id="IPR025591">
    <property type="entry name" value="RloB"/>
</dbReference>
<dbReference type="EMBL" id="FNND01000002">
    <property type="protein sequence ID" value="SDW46420.1"/>
    <property type="molecule type" value="Genomic_DNA"/>
</dbReference>
<evidence type="ECO:0000313" key="1">
    <source>
        <dbReference type="EMBL" id="SDW46420.1"/>
    </source>
</evidence>
<dbReference type="AlphaFoldDB" id="A0A1H2TRA3"/>
<dbReference type="Pfam" id="PF13707">
    <property type="entry name" value="RloB"/>
    <property type="match status" value="1"/>
</dbReference>
<protein>
    <submittedName>
        <fullName evidence="1">RloB-like protein</fullName>
    </submittedName>
</protein>
<dbReference type="OrthoDB" id="9796523at2"/>
<reference evidence="1 2" key="1">
    <citation type="submission" date="2016-10" db="EMBL/GenBank/DDBJ databases">
        <authorList>
            <person name="Varghese N."/>
            <person name="Submissions S."/>
        </authorList>
    </citation>
    <scope>NUCLEOTIDE SEQUENCE [LARGE SCALE GENOMIC DNA]</scope>
    <source>
        <strain evidence="1 2">DSM 11449</strain>
    </source>
</reference>
<dbReference type="GeneID" id="85016381"/>
<dbReference type="Proteomes" id="UP000182771">
    <property type="component" value="Unassembled WGS sequence"/>
</dbReference>
<keyword evidence="2" id="KW-1185">Reference proteome</keyword>
<name>A0A1H2TRA3_9FLAO</name>
<accession>A0A1H2TRA3</accession>